<sequence length="82" mass="9332">MTPSTRSQLYSIRVRGQLDERWLRWFDGLTISRQPDDEVTVIQAVLDQAGLHGVLNRIFDLGIELLDVKAAPISSDLNPERK</sequence>
<dbReference type="RefSeq" id="WP_061913277.1">
    <property type="nucleotide sequence ID" value="NZ_DF967971.1"/>
</dbReference>
<organism evidence="1 2">
    <name type="scientific">Bellilinea caldifistulae</name>
    <dbReference type="NCBI Taxonomy" id="360411"/>
    <lineage>
        <taxon>Bacteria</taxon>
        <taxon>Bacillati</taxon>
        <taxon>Chloroflexota</taxon>
        <taxon>Anaerolineae</taxon>
        <taxon>Anaerolineales</taxon>
        <taxon>Anaerolineaceae</taxon>
        <taxon>Bellilinea</taxon>
    </lineage>
</organism>
<dbReference type="OrthoDB" id="4828421at2"/>
<evidence type="ECO:0000313" key="2">
    <source>
        <dbReference type="Proteomes" id="UP000050514"/>
    </source>
</evidence>
<dbReference type="Proteomes" id="UP000050514">
    <property type="component" value="Unassembled WGS sequence"/>
</dbReference>
<comment type="caution">
    <text evidence="1">The sequence shown here is derived from an EMBL/GenBank/DDBJ whole genome shotgun (WGS) entry which is preliminary data.</text>
</comment>
<accession>A0A0P6X7C8</accession>
<reference evidence="1 2" key="1">
    <citation type="submission" date="2015-07" db="EMBL/GenBank/DDBJ databases">
        <title>Draft genome of Bellilinea caldifistulae DSM 17877.</title>
        <authorList>
            <person name="Hemp J."/>
            <person name="Ward L.M."/>
            <person name="Pace L.A."/>
            <person name="Fischer W.W."/>
        </authorList>
    </citation>
    <scope>NUCLEOTIDE SEQUENCE [LARGE SCALE GENOMIC DNA]</scope>
    <source>
        <strain evidence="1 2">GOMI-1</strain>
    </source>
</reference>
<evidence type="ECO:0000313" key="1">
    <source>
        <dbReference type="EMBL" id="KPL75262.1"/>
    </source>
</evidence>
<dbReference type="STRING" id="360411.AC812_09965"/>
<name>A0A0P6X7C8_9CHLR</name>
<keyword evidence="2" id="KW-1185">Reference proteome</keyword>
<gene>
    <name evidence="1" type="ORF">AC812_09965</name>
</gene>
<proteinExistence type="predicted"/>
<protein>
    <submittedName>
        <fullName evidence="1">Uncharacterized protein</fullName>
    </submittedName>
</protein>
<dbReference type="EMBL" id="LGHJ01000015">
    <property type="protein sequence ID" value="KPL75262.1"/>
    <property type="molecule type" value="Genomic_DNA"/>
</dbReference>
<dbReference type="AlphaFoldDB" id="A0A0P6X7C8"/>